<dbReference type="InterPro" id="IPR036249">
    <property type="entry name" value="Thioredoxin-like_sf"/>
</dbReference>
<evidence type="ECO:0000313" key="2">
    <source>
        <dbReference type="Proteomes" id="UP001216139"/>
    </source>
</evidence>
<dbReference type="PANTHER" id="PTHR36057">
    <property type="match status" value="1"/>
</dbReference>
<dbReference type="Proteomes" id="UP001216139">
    <property type="component" value="Chromosome"/>
</dbReference>
<name>A0ABY7TDA9_9SPHI</name>
<protein>
    <submittedName>
        <fullName evidence="1">DUF1223 domain-containing protein</fullName>
    </submittedName>
</protein>
<dbReference type="InterPro" id="IPR010634">
    <property type="entry name" value="DUF1223"/>
</dbReference>
<organism evidence="1 2">
    <name type="scientific">Mucilaginibacter jinjuensis</name>
    <dbReference type="NCBI Taxonomy" id="1176721"/>
    <lineage>
        <taxon>Bacteria</taxon>
        <taxon>Pseudomonadati</taxon>
        <taxon>Bacteroidota</taxon>
        <taxon>Sphingobacteriia</taxon>
        <taxon>Sphingobacteriales</taxon>
        <taxon>Sphingobacteriaceae</taxon>
        <taxon>Mucilaginibacter</taxon>
    </lineage>
</organism>
<dbReference type="PANTHER" id="PTHR36057:SF1">
    <property type="entry name" value="LIPOPROTEIN LIPID ATTACHMENT SITE-LIKE PROTEIN, PUTATIVE (DUF1223)-RELATED"/>
    <property type="match status" value="1"/>
</dbReference>
<sequence length="258" mass="28755">MAKIKVATLSLLVVLLLTSFKIYPDKKQYLLMGFGIVELFTSEGDASCPAADETLIHLSKEFAGKPVYLLSFHVDYWDNKGWKDPYSDREFTERQHHYNQLLHTDAYTPQAIFNGKQEMIGSETDNLRTLIKASLKVFTDNVISIGAAIDGNRLTVNYQLHSVSDDEMVNIALVQERVTDKVTAGANKGTTISNVNVVRVFKTINAGKITGATQLTIPPDMEGHPFRIIAYIQSKSTWKVIAGNTVVISTTKTVKHLY</sequence>
<accession>A0ABY7TDA9</accession>
<proteinExistence type="predicted"/>
<dbReference type="RefSeq" id="WP_273633011.1">
    <property type="nucleotide sequence ID" value="NZ_CP117167.1"/>
</dbReference>
<reference evidence="1 2" key="1">
    <citation type="submission" date="2023-02" db="EMBL/GenBank/DDBJ databases">
        <title>Genome sequence of Mucilaginibacter jinjuensis strain KACC 16571.</title>
        <authorList>
            <person name="Kim S."/>
            <person name="Heo J."/>
            <person name="Kwon S.-W."/>
        </authorList>
    </citation>
    <scope>NUCLEOTIDE SEQUENCE [LARGE SCALE GENOMIC DNA]</scope>
    <source>
        <strain evidence="1 2">KACC 16571</strain>
    </source>
</reference>
<gene>
    <name evidence="1" type="ORF">PQO05_11255</name>
</gene>
<dbReference type="SUPFAM" id="SSF52833">
    <property type="entry name" value="Thioredoxin-like"/>
    <property type="match status" value="1"/>
</dbReference>
<dbReference type="Pfam" id="PF06764">
    <property type="entry name" value="DUF1223"/>
    <property type="match status" value="1"/>
</dbReference>
<dbReference type="EMBL" id="CP117167">
    <property type="protein sequence ID" value="WCT14510.1"/>
    <property type="molecule type" value="Genomic_DNA"/>
</dbReference>
<evidence type="ECO:0000313" key="1">
    <source>
        <dbReference type="EMBL" id="WCT14510.1"/>
    </source>
</evidence>
<keyword evidence="2" id="KW-1185">Reference proteome</keyword>